<reference evidence="1 2" key="1">
    <citation type="submission" date="2017-01" db="EMBL/GenBank/DDBJ databases">
        <title>The cable genome- insights into the physiology and evolution of filamentous bacteria capable of sulfide oxidation via long distance electron transfer.</title>
        <authorList>
            <person name="Schreiber L."/>
            <person name="Bjerg J.T."/>
            <person name="Boggild A."/>
            <person name="Van De Vossenberg J."/>
            <person name="Meysman F."/>
            <person name="Nielsen L.P."/>
            <person name="Schramm A."/>
            <person name="Kjeldsen K.U."/>
        </authorList>
    </citation>
    <scope>NUCLEOTIDE SEQUENCE [LARGE SCALE GENOMIC DNA]</scope>
    <source>
        <strain evidence="1">MCF</strain>
    </source>
</reference>
<comment type="caution">
    <text evidence="1">The sequence shown here is derived from an EMBL/GenBank/DDBJ whole genome shotgun (WGS) entry which is preliminary data.</text>
</comment>
<dbReference type="InterPro" id="IPR029470">
    <property type="entry name" value="PDDEXK_4"/>
</dbReference>
<dbReference type="Pfam" id="PF14281">
    <property type="entry name" value="PDDEXK_4"/>
    <property type="match status" value="1"/>
</dbReference>
<sequence length="314" mass="35636">MNLLDILSAGKRDLNEENVSSFMAWLLDPGQSHGCGVLFLKHLLNTIDKEKFEFFTENIFNTVSYRQLNPIKVDVMVEETVETSAGKRRDIDIVIILSKGDIFHVLGIENKIRKSACDHNQLKDEYEGLASSYPDAEISFLYLTPGKSNRFKDAFRLLPEKITSLHLSWTKTASVLDEVTFTDILRNILRDDTEAKIDPLSQEVRFVLKSFILFAENGFRSQTYKEASASVSGSRTKYFKGVVAGLEGIETLSEQKEVFIGYIGGINELQKADLSQLENRPFKWDDNLDGKKASNWIEKDEFVGIVKKKGWTDS</sequence>
<proteinExistence type="predicted"/>
<dbReference type="EMBL" id="MTKO01000060">
    <property type="protein sequence ID" value="RWX46541.1"/>
    <property type="molecule type" value="Genomic_DNA"/>
</dbReference>
<accession>A0A3S4TAM2</accession>
<evidence type="ECO:0000313" key="1">
    <source>
        <dbReference type="EMBL" id="RWX46541.1"/>
    </source>
</evidence>
<evidence type="ECO:0000313" key="2">
    <source>
        <dbReference type="Proteomes" id="UP000287853"/>
    </source>
</evidence>
<dbReference type="AlphaFoldDB" id="A0A3S4TAM2"/>
<organism evidence="1 2">
    <name type="scientific">Candidatus Electrothrix aarhusensis</name>
    <dbReference type="NCBI Taxonomy" id="1859131"/>
    <lineage>
        <taxon>Bacteria</taxon>
        <taxon>Pseudomonadati</taxon>
        <taxon>Thermodesulfobacteriota</taxon>
        <taxon>Desulfobulbia</taxon>
        <taxon>Desulfobulbales</taxon>
        <taxon>Desulfobulbaceae</taxon>
        <taxon>Candidatus Electrothrix</taxon>
    </lineage>
</organism>
<keyword evidence="2" id="KW-1185">Reference proteome</keyword>
<name>A0A3S4TAM2_9BACT</name>
<gene>
    <name evidence="1" type="ORF">H206_00315</name>
</gene>
<protein>
    <submittedName>
        <fullName evidence="1">PD-(D/E)XK nuclease superfamily protein</fullName>
    </submittedName>
</protein>
<dbReference type="Proteomes" id="UP000287853">
    <property type="component" value="Unassembled WGS sequence"/>
</dbReference>